<gene>
    <name evidence="2" type="ORF">AYL99_11493</name>
</gene>
<accession>A0A178Z3S1</accession>
<reference evidence="2 3" key="1">
    <citation type="submission" date="2016-04" db="EMBL/GenBank/DDBJ databases">
        <title>Draft genome of Fonsecaea erecta CBS 125763.</title>
        <authorList>
            <person name="Weiss V.A."/>
            <person name="Vicente V.A."/>
            <person name="Raittz R.T."/>
            <person name="Moreno L.F."/>
            <person name="De Souza E.M."/>
            <person name="Pedrosa F.O."/>
            <person name="Steffens M.B."/>
            <person name="Faoro H."/>
            <person name="Tadra-Sfeir M.Z."/>
            <person name="Najafzadeh M.J."/>
            <person name="Felipe M.S."/>
            <person name="Teixeira M."/>
            <person name="Sun J."/>
            <person name="Xi L."/>
            <person name="Gomes R."/>
            <person name="De Azevedo C.M."/>
            <person name="Salgado C.G."/>
            <person name="Da Silva M.B."/>
            <person name="Nascimento M.F."/>
            <person name="Queiroz-Telles F."/>
            <person name="Attili D.S."/>
            <person name="Gorbushina A."/>
        </authorList>
    </citation>
    <scope>NUCLEOTIDE SEQUENCE [LARGE SCALE GENOMIC DNA]</scope>
    <source>
        <strain evidence="2 3">CBS 125763</strain>
    </source>
</reference>
<dbReference type="RefSeq" id="XP_018687759.1">
    <property type="nucleotide sequence ID" value="XM_018842999.1"/>
</dbReference>
<dbReference type="InterPro" id="IPR051017">
    <property type="entry name" value="Aldolase-II_Adducin_sf"/>
</dbReference>
<dbReference type="PANTHER" id="PTHR10672:SF41">
    <property type="entry name" value="CLASS II ALDOLASE_ADDUCIN DOMAIN PROTEIN (AFU_ORTHOLOGUE AFUA_3G01330)"/>
    <property type="match status" value="1"/>
</dbReference>
<evidence type="ECO:0000259" key="1">
    <source>
        <dbReference type="SMART" id="SM01007"/>
    </source>
</evidence>
<dbReference type="AlphaFoldDB" id="A0A178Z3S1"/>
<dbReference type="GeneID" id="30015661"/>
<proteinExistence type="predicted"/>
<sequence>MASTSNPPKTSVDDELRDIYKTCIVGSHILHFHGVLDAYGHLSARHPTDPTVFLMPCNLAPANVVSPKDIVQYRVEDASAVDPNAPRGYLERFIHSEIYKRFPEVKAIIHSHASEVLPYANTSVPLRPCKEVPTFDISKHYAPDEARDLLIRTTGRGRDLAEYFVSASSSSSSSSPTQHHHHPVVLMRGHGCTVVGSGVQEAIYRAVYTKLNAAIQTASLHLARLGGGESGPASEVQYLRDDEVDDTSEMLRHAWGRAWGLWLREVEAAGLYRYSET</sequence>
<dbReference type="STRING" id="1367422.A0A178Z3S1"/>
<dbReference type="OrthoDB" id="2932980at2759"/>
<keyword evidence="3" id="KW-1185">Reference proteome</keyword>
<dbReference type="GO" id="GO:0005856">
    <property type="term" value="C:cytoskeleton"/>
    <property type="evidence" value="ECO:0007669"/>
    <property type="project" value="TreeGrafter"/>
</dbReference>
<dbReference type="PANTHER" id="PTHR10672">
    <property type="entry name" value="ADDUCIN"/>
    <property type="match status" value="1"/>
</dbReference>
<dbReference type="InterPro" id="IPR001303">
    <property type="entry name" value="Aldolase_II/adducin_N"/>
</dbReference>
<feature type="domain" description="Class II aldolase/adducin N-terminal" evidence="1">
    <location>
        <begin position="21"/>
        <end position="217"/>
    </location>
</feature>
<dbReference type="Proteomes" id="UP000078343">
    <property type="component" value="Unassembled WGS sequence"/>
</dbReference>
<dbReference type="EMBL" id="LVYI01000014">
    <property type="protein sequence ID" value="OAP54392.1"/>
    <property type="molecule type" value="Genomic_DNA"/>
</dbReference>
<organism evidence="2 3">
    <name type="scientific">Fonsecaea erecta</name>
    <dbReference type="NCBI Taxonomy" id="1367422"/>
    <lineage>
        <taxon>Eukaryota</taxon>
        <taxon>Fungi</taxon>
        <taxon>Dikarya</taxon>
        <taxon>Ascomycota</taxon>
        <taxon>Pezizomycotina</taxon>
        <taxon>Eurotiomycetes</taxon>
        <taxon>Chaetothyriomycetidae</taxon>
        <taxon>Chaetothyriales</taxon>
        <taxon>Herpotrichiellaceae</taxon>
        <taxon>Fonsecaea</taxon>
    </lineage>
</organism>
<dbReference type="SMART" id="SM01007">
    <property type="entry name" value="Aldolase_II"/>
    <property type="match status" value="1"/>
</dbReference>
<dbReference type="GO" id="GO:0051015">
    <property type="term" value="F:actin filament binding"/>
    <property type="evidence" value="ECO:0007669"/>
    <property type="project" value="TreeGrafter"/>
</dbReference>
<evidence type="ECO:0000313" key="3">
    <source>
        <dbReference type="Proteomes" id="UP000078343"/>
    </source>
</evidence>
<dbReference type="SUPFAM" id="SSF53639">
    <property type="entry name" value="AraD/HMP-PK domain-like"/>
    <property type="match status" value="1"/>
</dbReference>
<comment type="caution">
    <text evidence="2">The sequence shown here is derived from an EMBL/GenBank/DDBJ whole genome shotgun (WGS) entry which is preliminary data.</text>
</comment>
<evidence type="ECO:0000313" key="2">
    <source>
        <dbReference type="EMBL" id="OAP54392.1"/>
    </source>
</evidence>
<dbReference type="Gene3D" id="3.40.225.10">
    <property type="entry name" value="Class II aldolase/adducin N-terminal domain"/>
    <property type="match status" value="1"/>
</dbReference>
<protein>
    <recommendedName>
        <fullName evidence="1">Class II aldolase/adducin N-terminal domain-containing protein</fullName>
    </recommendedName>
</protein>
<name>A0A178Z3S1_9EURO</name>
<dbReference type="Pfam" id="PF00596">
    <property type="entry name" value="Aldolase_II"/>
    <property type="match status" value="1"/>
</dbReference>
<dbReference type="InterPro" id="IPR036409">
    <property type="entry name" value="Aldolase_II/adducin_N_sf"/>
</dbReference>